<dbReference type="AlphaFoldDB" id="E0UH98"/>
<dbReference type="STRING" id="497965.Cyan7822_4921"/>
<dbReference type="eggNOG" id="COG0784">
    <property type="taxonomic scope" value="Bacteria"/>
</dbReference>
<reference evidence="4" key="1">
    <citation type="journal article" date="2011" name="MBio">
        <title>Novel metabolic attributes of the genus Cyanothece, comprising a group of unicellular nitrogen-fixing Cyanobacteria.</title>
        <authorList>
            <person name="Bandyopadhyay A."/>
            <person name="Elvitigala T."/>
            <person name="Welsh E."/>
            <person name="Stockel J."/>
            <person name="Liberton M."/>
            <person name="Min H."/>
            <person name="Sherman L.A."/>
            <person name="Pakrasi H.B."/>
        </authorList>
    </citation>
    <scope>NUCLEOTIDE SEQUENCE [LARGE SCALE GENOMIC DNA]</scope>
    <source>
        <strain evidence="4">PCC 7822</strain>
    </source>
</reference>
<sequence>MVMLENLKLSIFTQKENHPKLRSKERIPNELASPWKILIVDDEIGIHEMTKLALNNFTFKGKNLTFLSAYSVQDAKLITKTHSDIALIFLDVIMETDNDGLEVVEYTRKVLKNQRVSIVMRAGQSQTLPEDIVTMNYDLNDYKVKTELTVEKFSTVAFQALKTYQNKATRQHRVIPH</sequence>
<dbReference type="Proteomes" id="UP000008206">
    <property type="component" value="Chromosome"/>
</dbReference>
<gene>
    <name evidence="3" type="ordered locus">Cyan7822_4921</name>
</gene>
<dbReference type="OrthoDB" id="9759601at2"/>
<dbReference type="KEGG" id="cyj:Cyan7822_4921"/>
<feature type="modified residue" description="4-aspartylphosphate" evidence="1">
    <location>
        <position position="91"/>
    </location>
</feature>
<dbReference type="InterPro" id="IPR001789">
    <property type="entry name" value="Sig_transdc_resp-reg_receiver"/>
</dbReference>
<dbReference type="RefSeq" id="WP_013324850.1">
    <property type="nucleotide sequence ID" value="NC_014501.1"/>
</dbReference>
<keyword evidence="4" id="KW-1185">Reference proteome</keyword>
<name>E0UH98_GLOV7</name>
<dbReference type="HOGENOM" id="CLU_1552755_0_0_3"/>
<accession>E0UH98</accession>
<evidence type="ECO:0000256" key="1">
    <source>
        <dbReference type="PROSITE-ProRule" id="PRU00169"/>
    </source>
</evidence>
<feature type="domain" description="Response regulatory" evidence="2">
    <location>
        <begin position="36"/>
        <end position="160"/>
    </location>
</feature>
<protein>
    <recommendedName>
        <fullName evidence="2">Response regulatory domain-containing protein</fullName>
    </recommendedName>
</protein>
<evidence type="ECO:0000313" key="4">
    <source>
        <dbReference type="Proteomes" id="UP000008206"/>
    </source>
</evidence>
<evidence type="ECO:0000259" key="2">
    <source>
        <dbReference type="PROSITE" id="PS50110"/>
    </source>
</evidence>
<organism evidence="3 4">
    <name type="scientific">Gloeothece verrucosa (strain PCC 7822)</name>
    <name type="common">Cyanothece sp. (strain PCC 7822)</name>
    <dbReference type="NCBI Taxonomy" id="497965"/>
    <lineage>
        <taxon>Bacteria</taxon>
        <taxon>Bacillati</taxon>
        <taxon>Cyanobacteriota</taxon>
        <taxon>Cyanophyceae</taxon>
        <taxon>Oscillatoriophycideae</taxon>
        <taxon>Chroococcales</taxon>
        <taxon>Aphanothecaceae</taxon>
        <taxon>Gloeothece</taxon>
        <taxon>Gloeothece verrucosa</taxon>
    </lineage>
</organism>
<dbReference type="SUPFAM" id="SSF52172">
    <property type="entry name" value="CheY-like"/>
    <property type="match status" value="1"/>
</dbReference>
<proteinExistence type="predicted"/>
<dbReference type="PROSITE" id="PS50110">
    <property type="entry name" value="RESPONSE_REGULATORY"/>
    <property type="match status" value="1"/>
</dbReference>
<dbReference type="EMBL" id="CP002198">
    <property type="protein sequence ID" value="ADN16812.1"/>
    <property type="molecule type" value="Genomic_DNA"/>
</dbReference>
<dbReference type="Gene3D" id="3.40.50.2300">
    <property type="match status" value="1"/>
</dbReference>
<dbReference type="InterPro" id="IPR011006">
    <property type="entry name" value="CheY-like_superfamily"/>
</dbReference>
<evidence type="ECO:0000313" key="3">
    <source>
        <dbReference type="EMBL" id="ADN16812.1"/>
    </source>
</evidence>
<dbReference type="GO" id="GO:0000160">
    <property type="term" value="P:phosphorelay signal transduction system"/>
    <property type="evidence" value="ECO:0007669"/>
    <property type="project" value="InterPro"/>
</dbReference>
<keyword evidence="1" id="KW-0597">Phosphoprotein</keyword>